<dbReference type="OrthoDB" id="309640at2759"/>
<comment type="caution">
    <text evidence="2">The sequence shown here is derived from an EMBL/GenBank/DDBJ whole genome shotgun (WGS) entry which is preliminary data.</text>
</comment>
<feature type="compositionally biased region" description="Basic and acidic residues" evidence="1">
    <location>
        <begin position="169"/>
        <end position="178"/>
    </location>
</feature>
<feature type="non-terminal residue" evidence="2">
    <location>
        <position position="1"/>
    </location>
</feature>
<dbReference type="STRING" id="5539.A0A3E2GZS7"/>
<dbReference type="AlphaFoldDB" id="A0A3E2GZS7"/>
<protein>
    <submittedName>
        <fullName evidence="2">Uncharacterized protein</fullName>
    </submittedName>
</protein>
<keyword evidence="3" id="KW-1185">Reference proteome</keyword>
<dbReference type="EMBL" id="NCSJ02000250">
    <property type="protein sequence ID" value="RFU26629.1"/>
    <property type="molecule type" value="Genomic_DNA"/>
</dbReference>
<accession>A0A3E2GZS7</accession>
<feature type="region of interest" description="Disordered" evidence="1">
    <location>
        <begin position="58"/>
        <end position="79"/>
    </location>
</feature>
<feature type="compositionally biased region" description="Basic and acidic residues" evidence="1">
    <location>
        <begin position="286"/>
        <end position="312"/>
    </location>
</feature>
<proteinExistence type="predicted"/>
<feature type="compositionally biased region" description="Polar residues" evidence="1">
    <location>
        <begin position="97"/>
        <end position="116"/>
    </location>
</feature>
<feature type="compositionally biased region" description="Basic and acidic residues" evidence="1">
    <location>
        <begin position="58"/>
        <end position="69"/>
    </location>
</feature>
<dbReference type="Proteomes" id="UP000258309">
    <property type="component" value="Unassembled WGS sequence"/>
</dbReference>
<feature type="region of interest" description="Disordered" evidence="1">
    <location>
        <begin position="95"/>
        <end position="116"/>
    </location>
</feature>
<evidence type="ECO:0000313" key="2">
    <source>
        <dbReference type="EMBL" id="RFU26629.1"/>
    </source>
</evidence>
<organism evidence="2 3">
    <name type="scientific">Scytalidium lignicola</name>
    <name type="common">Hyphomycete</name>
    <dbReference type="NCBI Taxonomy" id="5539"/>
    <lineage>
        <taxon>Eukaryota</taxon>
        <taxon>Fungi</taxon>
        <taxon>Dikarya</taxon>
        <taxon>Ascomycota</taxon>
        <taxon>Pezizomycotina</taxon>
        <taxon>Leotiomycetes</taxon>
        <taxon>Leotiomycetes incertae sedis</taxon>
        <taxon>Scytalidium</taxon>
    </lineage>
</organism>
<feature type="region of interest" description="Disordered" evidence="1">
    <location>
        <begin position="282"/>
        <end position="312"/>
    </location>
</feature>
<name>A0A3E2GZS7_SCYLI</name>
<feature type="non-terminal residue" evidence="2">
    <location>
        <position position="676"/>
    </location>
</feature>
<sequence>MGKPGPSTGVNKKKRKQGRMTLIEEESGTGAPKVIVYPPTPNLSTINFKVKNREEDQLENTHEIVRDRQGQPGSEQNRIYLQVPDQIKISKPLSHSLEAQQSDSINPLSPATQPQRRISQVFPRRFSKLPHLPQLQQMEHGTHIVGANSHQKPSIAKPNQNQPETLSEYSDKPSRPKDPIVNPHLPGDNRPQMVSGLLSKENPKVGISLPPNASNLAITTSNTGEVGETTSSSLKQIQHDILGDSVSIALEHLEALAPNTEPLKTEGGIQIAQGPIHLQLSHSQKRGREGDGGPGELGDKQDEVDETVEHQRPLKKSKLDLIQANLNTKDVMSIPLQAVDFTSAAHPLGDRSDDWFEIAFTRCQQRTLRWAQVYFGFRDISTEPEFARPWSIKMTPEFLKEVEKVAVADLHYGGWGMLLLDSMQRTSLIAAIIDNFFQNNIFDEDLFGATKEEKEALHAMDKALIADGGFHRTFVRSHMIRTMMDQRDSVVTKNFESEVCRLTAQIYLLFEPLTRYLHSTTALKKEAIPRLEDHWQDLHDLVANTAFLSICIRSSADIFHFIQASPGETCDPEYFMLLDKEVLQKSKSAALAAHKAKMDALPERDSAIPIQLLHLIKISVFPYIECFKLGSGNPGEEEEGFRIHELRKGTVIAYYGQRKSEDPNYVSLQAFLGESS</sequence>
<reference evidence="2 3" key="1">
    <citation type="submission" date="2018-05" db="EMBL/GenBank/DDBJ databases">
        <title>Draft genome sequence of Scytalidium lignicola DSM 105466, a ubiquitous saprotrophic fungus.</title>
        <authorList>
            <person name="Buettner E."/>
            <person name="Gebauer A.M."/>
            <person name="Hofrichter M."/>
            <person name="Liers C."/>
            <person name="Kellner H."/>
        </authorList>
    </citation>
    <scope>NUCLEOTIDE SEQUENCE [LARGE SCALE GENOMIC DNA]</scope>
    <source>
        <strain evidence="2 3">DSM 105466</strain>
    </source>
</reference>
<evidence type="ECO:0000256" key="1">
    <source>
        <dbReference type="SAM" id="MobiDB-lite"/>
    </source>
</evidence>
<feature type="region of interest" description="Disordered" evidence="1">
    <location>
        <begin position="149"/>
        <end position="192"/>
    </location>
</feature>
<feature type="compositionally biased region" description="Polar residues" evidence="1">
    <location>
        <begin position="149"/>
        <end position="168"/>
    </location>
</feature>
<gene>
    <name evidence="2" type="ORF">B7463_g9690</name>
</gene>
<evidence type="ECO:0000313" key="3">
    <source>
        <dbReference type="Proteomes" id="UP000258309"/>
    </source>
</evidence>
<feature type="region of interest" description="Disordered" evidence="1">
    <location>
        <begin position="1"/>
        <end position="42"/>
    </location>
</feature>